<proteinExistence type="predicted"/>
<evidence type="ECO:0000313" key="1">
    <source>
        <dbReference type="EnsemblMetazoa" id="PPA29571.1"/>
    </source>
</evidence>
<evidence type="ECO:0000313" key="2">
    <source>
        <dbReference type="Proteomes" id="UP000005239"/>
    </source>
</evidence>
<protein>
    <submittedName>
        <fullName evidence="1">Uncharacterized protein</fullName>
    </submittedName>
</protein>
<dbReference type="AlphaFoldDB" id="A0A2A6CQG8"/>
<reference evidence="1" key="2">
    <citation type="submission" date="2022-06" db="UniProtKB">
        <authorList>
            <consortium name="EnsemblMetazoa"/>
        </authorList>
    </citation>
    <scope>IDENTIFICATION</scope>
    <source>
        <strain evidence="1">PS312</strain>
    </source>
</reference>
<name>A0A2A6CQG8_PRIPA</name>
<dbReference type="Proteomes" id="UP000005239">
    <property type="component" value="Unassembled WGS sequence"/>
</dbReference>
<dbReference type="InterPro" id="IPR019428">
    <property type="entry name" value="7TM_GPCR_serpentine_rcpt_Str"/>
</dbReference>
<dbReference type="Pfam" id="PF10326">
    <property type="entry name" value="7TM_GPCR_Str"/>
    <property type="match status" value="1"/>
</dbReference>
<organism evidence="1 2">
    <name type="scientific">Pristionchus pacificus</name>
    <name type="common">Parasitic nematode worm</name>
    <dbReference type="NCBI Taxonomy" id="54126"/>
    <lineage>
        <taxon>Eukaryota</taxon>
        <taxon>Metazoa</taxon>
        <taxon>Ecdysozoa</taxon>
        <taxon>Nematoda</taxon>
        <taxon>Chromadorea</taxon>
        <taxon>Rhabditida</taxon>
        <taxon>Rhabditina</taxon>
        <taxon>Diplogasteromorpha</taxon>
        <taxon>Diplogasteroidea</taxon>
        <taxon>Neodiplogasteridae</taxon>
        <taxon>Pristionchus</taxon>
    </lineage>
</organism>
<accession>A0A2A6CQG8</accession>
<keyword evidence="2" id="KW-1185">Reference proteome</keyword>
<dbReference type="EnsemblMetazoa" id="PPA29571.1">
    <property type="protein sequence ID" value="PPA29571.1"/>
    <property type="gene ID" value="WBGene00119125"/>
</dbReference>
<sequence length="68" mass="7755">MQKLFHFFQGISLGAFGNVLYLITAIFPATDAFFVLFFIGRFRTAVKRLFCAKLVHKRSTQITSLTHA</sequence>
<accession>A0A8R1UJI2</accession>
<gene>
    <name evidence="1" type="primary">WBGene00119125</name>
</gene>
<reference evidence="2" key="1">
    <citation type="journal article" date="2008" name="Nat. Genet.">
        <title>The Pristionchus pacificus genome provides a unique perspective on nematode lifestyle and parasitism.</title>
        <authorList>
            <person name="Dieterich C."/>
            <person name="Clifton S.W."/>
            <person name="Schuster L.N."/>
            <person name="Chinwalla A."/>
            <person name="Delehaunty K."/>
            <person name="Dinkelacker I."/>
            <person name="Fulton L."/>
            <person name="Fulton R."/>
            <person name="Godfrey J."/>
            <person name="Minx P."/>
            <person name="Mitreva M."/>
            <person name="Roeseler W."/>
            <person name="Tian H."/>
            <person name="Witte H."/>
            <person name="Yang S.P."/>
            <person name="Wilson R.K."/>
            <person name="Sommer R.J."/>
        </authorList>
    </citation>
    <scope>NUCLEOTIDE SEQUENCE [LARGE SCALE GENOMIC DNA]</scope>
    <source>
        <strain evidence="2">PS312</strain>
    </source>
</reference>